<gene>
    <name evidence="1" type="ORF">PDIGIT_LOCUS5456</name>
</gene>
<dbReference type="Proteomes" id="UP001152607">
    <property type="component" value="Unassembled WGS sequence"/>
</dbReference>
<evidence type="ECO:0000313" key="1">
    <source>
        <dbReference type="EMBL" id="CAI6332432.1"/>
    </source>
</evidence>
<dbReference type="AlphaFoldDB" id="A0A9W4UCX1"/>
<proteinExistence type="predicted"/>
<protein>
    <submittedName>
        <fullName evidence="1">Uncharacterized protein</fullName>
    </submittedName>
</protein>
<sequence>MERFGPNLPTNHCFMQKRNDGPSFSYTIMHPSKAIVDPGVHIQTIRTPCTFVAFFGTKTRELVDFGVGELFAAWIEPYSFCRSDFPVTDWMEGTVSKGIDPDHFPDFGWQA</sequence>
<keyword evidence="2" id="KW-1185">Reference proteome</keyword>
<dbReference type="EMBL" id="CAOQHR010000003">
    <property type="protein sequence ID" value="CAI6332432.1"/>
    <property type="molecule type" value="Genomic_DNA"/>
</dbReference>
<evidence type="ECO:0000313" key="2">
    <source>
        <dbReference type="Proteomes" id="UP001152607"/>
    </source>
</evidence>
<accession>A0A9W4UCX1</accession>
<comment type="caution">
    <text evidence="1">The sequence shown here is derived from an EMBL/GenBank/DDBJ whole genome shotgun (WGS) entry which is preliminary data.</text>
</comment>
<organism evidence="1 2">
    <name type="scientific">Periconia digitata</name>
    <dbReference type="NCBI Taxonomy" id="1303443"/>
    <lineage>
        <taxon>Eukaryota</taxon>
        <taxon>Fungi</taxon>
        <taxon>Dikarya</taxon>
        <taxon>Ascomycota</taxon>
        <taxon>Pezizomycotina</taxon>
        <taxon>Dothideomycetes</taxon>
        <taxon>Pleosporomycetidae</taxon>
        <taxon>Pleosporales</taxon>
        <taxon>Massarineae</taxon>
        <taxon>Periconiaceae</taxon>
        <taxon>Periconia</taxon>
    </lineage>
</organism>
<name>A0A9W4UCX1_9PLEO</name>
<reference evidence="1" key="1">
    <citation type="submission" date="2023-01" db="EMBL/GenBank/DDBJ databases">
        <authorList>
            <person name="Van Ghelder C."/>
            <person name="Rancurel C."/>
        </authorList>
    </citation>
    <scope>NUCLEOTIDE SEQUENCE</scope>
    <source>
        <strain evidence="1">CNCM I-4278</strain>
    </source>
</reference>